<evidence type="ECO:0000313" key="4">
    <source>
        <dbReference type="Proteomes" id="UP001172102"/>
    </source>
</evidence>
<feature type="transmembrane region" description="Helical" evidence="1">
    <location>
        <begin position="84"/>
        <end position="102"/>
    </location>
</feature>
<dbReference type="AlphaFoldDB" id="A0AA40AYB6"/>
<sequence>MCVLPVSVLFSFLAFSAQGALANTVFAGSLDDSTSSSVQSAPCHLIGDPDLYEISVRCAFYLSFFTCLVDFLLSLVDKSRNPRLSFNILFLANVITLIWQVPVARLPSNSKSLICNVRSTVEITISPKAVIAAVINATTP</sequence>
<dbReference type="EMBL" id="JAUKUA010000002">
    <property type="protein sequence ID" value="KAK0724208.1"/>
    <property type="molecule type" value="Genomic_DNA"/>
</dbReference>
<comment type="caution">
    <text evidence="3">The sequence shown here is derived from an EMBL/GenBank/DDBJ whole genome shotgun (WGS) entry which is preliminary data.</text>
</comment>
<keyword evidence="1" id="KW-1133">Transmembrane helix</keyword>
<evidence type="ECO:0000313" key="3">
    <source>
        <dbReference type="EMBL" id="KAK0724208.1"/>
    </source>
</evidence>
<protein>
    <submittedName>
        <fullName evidence="3">Uncharacterized protein</fullName>
    </submittedName>
</protein>
<feature type="chain" id="PRO_5041455313" evidence="2">
    <location>
        <begin position="23"/>
        <end position="140"/>
    </location>
</feature>
<accession>A0AA40AYB6</accession>
<dbReference type="Proteomes" id="UP001172102">
    <property type="component" value="Unassembled WGS sequence"/>
</dbReference>
<evidence type="ECO:0000256" key="2">
    <source>
        <dbReference type="SAM" id="SignalP"/>
    </source>
</evidence>
<keyword evidence="1" id="KW-0472">Membrane</keyword>
<proteinExistence type="predicted"/>
<keyword evidence="1" id="KW-0812">Transmembrane</keyword>
<organism evidence="3 4">
    <name type="scientific">Lasiosphaeris hirsuta</name>
    <dbReference type="NCBI Taxonomy" id="260670"/>
    <lineage>
        <taxon>Eukaryota</taxon>
        <taxon>Fungi</taxon>
        <taxon>Dikarya</taxon>
        <taxon>Ascomycota</taxon>
        <taxon>Pezizomycotina</taxon>
        <taxon>Sordariomycetes</taxon>
        <taxon>Sordariomycetidae</taxon>
        <taxon>Sordariales</taxon>
        <taxon>Lasiosphaeriaceae</taxon>
        <taxon>Lasiosphaeris</taxon>
    </lineage>
</organism>
<evidence type="ECO:0000256" key="1">
    <source>
        <dbReference type="SAM" id="Phobius"/>
    </source>
</evidence>
<reference evidence="3" key="1">
    <citation type="submission" date="2023-06" db="EMBL/GenBank/DDBJ databases">
        <title>Genome-scale phylogeny and comparative genomics of the fungal order Sordariales.</title>
        <authorList>
            <consortium name="Lawrence Berkeley National Laboratory"/>
            <person name="Hensen N."/>
            <person name="Bonometti L."/>
            <person name="Westerberg I."/>
            <person name="Brannstrom I.O."/>
            <person name="Guillou S."/>
            <person name="Cros-Aarteil S."/>
            <person name="Calhoun S."/>
            <person name="Haridas S."/>
            <person name="Kuo A."/>
            <person name="Mondo S."/>
            <person name="Pangilinan J."/>
            <person name="Riley R."/>
            <person name="Labutti K."/>
            <person name="Andreopoulos B."/>
            <person name="Lipzen A."/>
            <person name="Chen C."/>
            <person name="Yanf M."/>
            <person name="Daum C."/>
            <person name="Ng V."/>
            <person name="Clum A."/>
            <person name="Steindorff A."/>
            <person name="Ohm R."/>
            <person name="Martin F."/>
            <person name="Silar P."/>
            <person name="Natvig D."/>
            <person name="Lalanne C."/>
            <person name="Gautier V."/>
            <person name="Ament-Velasquez S.L."/>
            <person name="Kruys A."/>
            <person name="Hutchinson M.I."/>
            <person name="Powell A.J."/>
            <person name="Barry K."/>
            <person name="Miller A.N."/>
            <person name="Grigoriev I.V."/>
            <person name="Debuchy R."/>
            <person name="Gladieux P."/>
            <person name="Thoren M.H."/>
            <person name="Johannesson H."/>
        </authorList>
    </citation>
    <scope>NUCLEOTIDE SEQUENCE</scope>
    <source>
        <strain evidence="3">SMH4607-1</strain>
    </source>
</reference>
<name>A0AA40AYB6_9PEZI</name>
<keyword evidence="4" id="KW-1185">Reference proteome</keyword>
<keyword evidence="2" id="KW-0732">Signal</keyword>
<feature type="signal peptide" evidence="2">
    <location>
        <begin position="1"/>
        <end position="22"/>
    </location>
</feature>
<feature type="transmembrane region" description="Helical" evidence="1">
    <location>
        <begin position="54"/>
        <end position="72"/>
    </location>
</feature>
<gene>
    <name evidence="3" type="ORF">B0H67DRAFT_679889</name>
</gene>